<dbReference type="RefSeq" id="WP_378308954.1">
    <property type="nucleotide sequence ID" value="NZ_JBHUKS010000023.1"/>
</dbReference>
<protein>
    <submittedName>
        <fullName evidence="2">Helix-turn-helix domain-containing protein</fullName>
    </submittedName>
</protein>
<feature type="domain" description="Helix-turn-helix" evidence="1">
    <location>
        <begin position="73"/>
        <end position="120"/>
    </location>
</feature>
<evidence type="ECO:0000313" key="3">
    <source>
        <dbReference type="Proteomes" id="UP001597483"/>
    </source>
</evidence>
<proteinExistence type="predicted"/>
<comment type="caution">
    <text evidence="2">The sequence shown here is derived from an EMBL/GenBank/DDBJ whole genome shotgun (WGS) entry which is preliminary data.</text>
</comment>
<gene>
    <name evidence="2" type="ORF">ACFSVL_30250</name>
</gene>
<evidence type="ECO:0000313" key="2">
    <source>
        <dbReference type="EMBL" id="MFD2471712.1"/>
    </source>
</evidence>
<organism evidence="2 3">
    <name type="scientific">Amycolatopsis silviterrae</name>
    <dbReference type="NCBI Taxonomy" id="1656914"/>
    <lineage>
        <taxon>Bacteria</taxon>
        <taxon>Bacillati</taxon>
        <taxon>Actinomycetota</taxon>
        <taxon>Actinomycetes</taxon>
        <taxon>Pseudonocardiales</taxon>
        <taxon>Pseudonocardiaceae</taxon>
        <taxon>Amycolatopsis</taxon>
    </lineage>
</organism>
<evidence type="ECO:0000259" key="1">
    <source>
        <dbReference type="Pfam" id="PF12728"/>
    </source>
</evidence>
<dbReference type="EMBL" id="JBHUKS010000023">
    <property type="protein sequence ID" value="MFD2471712.1"/>
    <property type="molecule type" value="Genomic_DNA"/>
</dbReference>
<reference evidence="3" key="1">
    <citation type="journal article" date="2019" name="Int. J. Syst. Evol. Microbiol.">
        <title>The Global Catalogue of Microorganisms (GCM) 10K type strain sequencing project: providing services to taxonomists for standard genome sequencing and annotation.</title>
        <authorList>
            <consortium name="The Broad Institute Genomics Platform"/>
            <consortium name="The Broad Institute Genome Sequencing Center for Infectious Disease"/>
            <person name="Wu L."/>
            <person name="Ma J."/>
        </authorList>
    </citation>
    <scope>NUCLEOTIDE SEQUENCE [LARGE SCALE GENOMIC DNA]</scope>
    <source>
        <strain evidence="3">CGMCC 4.7641</strain>
    </source>
</reference>
<dbReference type="Proteomes" id="UP001597483">
    <property type="component" value="Unassembled WGS sequence"/>
</dbReference>
<dbReference type="InterPro" id="IPR009061">
    <property type="entry name" value="DNA-bd_dom_put_sf"/>
</dbReference>
<dbReference type="Pfam" id="PF12728">
    <property type="entry name" value="HTH_17"/>
    <property type="match status" value="1"/>
</dbReference>
<name>A0ABW5HF37_9PSEU</name>
<dbReference type="InterPro" id="IPR010093">
    <property type="entry name" value="SinI_DNA-bd"/>
</dbReference>
<dbReference type="NCBIfam" id="TIGR01764">
    <property type="entry name" value="excise"/>
    <property type="match status" value="1"/>
</dbReference>
<dbReference type="SUPFAM" id="SSF46955">
    <property type="entry name" value="Putative DNA-binding domain"/>
    <property type="match status" value="1"/>
</dbReference>
<keyword evidence="3" id="KW-1185">Reference proteome</keyword>
<dbReference type="InterPro" id="IPR041657">
    <property type="entry name" value="HTH_17"/>
</dbReference>
<accession>A0ABW5HF37</accession>
<sequence>MTPKTTARESLFATPRAQQEAHAAAELIAEADGQVTLDGVELGGEIRELLRQIIDIVAEGGTVTVGAMPEVITTTVAADLLGISRTTLMKHVRAGDLPSTRTGSHTKLRRDDVLAFRRERLRKQRDALNELLAIEDELGIE</sequence>